<dbReference type="PANTHER" id="PTHR23505">
    <property type="entry name" value="SPINSTER"/>
    <property type="match status" value="1"/>
</dbReference>
<keyword evidence="5 6" id="KW-0472">Membrane</keyword>
<feature type="transmembrane region" description="Helical" evidence="6">
    <location>
        <begin position="310"/>
        <end position="329"/>
    </location>
</feature>
<dbReference type="InterPro" id="IPR044770">
    <property type="entry name" value="MFS_spinster-like"/>
</dbReference>
<feature type="domain" description="Major facilitator superfamily (MFS) profile" evidence="7">
    <location>
        <begin position="21"/>
        <end position="425"/>
    </location>
</feature>
<dbReference type="Proteomes" id="UP000523007">
    <property type="component" value="Unassembled WGS sequence"/>
</dbReference>
<protein>
    <submittedName>
        <fullName evidence="8">MFS family permease</fullName>
    </submittedName>
</protein>
<dbReference type="EMBL" id="JACHJT010000002">
    <property type="protein sequence ID" value="MBB4934767.1"/>
    <property type="molecule type" value="Genomic_DNA"/>
</dbReference>
<evidence type="ECO:0000256" key="6">
    <source>
        <dbReference type="SAM" id="Phobius"/>
    </source>
</evidence>
<dbReference type="InterPro" id="IPR011701">
    <property type="entry name" value="MFS"/>
</dbReference>
<evidence type="ECO:0000313" key="8">
    <source>
        <dbReference type="EMBL" id="MBB4934767.1"/>
    </source>
</evidence>
<name>A0A7W7W518_9ACTN</name>
<dbReference type="GO" id="GO:0022857">
    <property type="term" value="F:transmembrane transporter activity"/>
    <property type="evidence" value="ECO:0007669"/>
    <property type="project" value="InterPro"/>
</dbReference>
<dbReference type="InterPro" id="IPR020846">
    <property type="entry name" value="MFS_dom"/>
</dbReference>
<organism evidence="8 9">
    <name type="scientific">Lipingzhangella halophila</name>
    <dbReference type="NCBI Taxonomy" id="1783352"/>
    <lineage>
        <taxon>Bacteria</taxon>
        <taxon>Bacillati</taxon>
        <taxon>Actinomycetota</taxon>
        <taxon>Actinomycetes</taxon>
        <taxon>Streptosporangiales</taxon>
        <taxon>Nocardiopsidaceae</taxon>
        <taxon>Lipingzhangella</taxon>
    </lineage>
</organism>
<dbReference type="AlphaFoldDB" id="A0A7W7W518"/>
<evidence type="ECO:0000256" key="3">
    <source>
        <dbReference type="ARBA" id="ARBA00022692"/>
    </source>
</evidence>
<evidence type="ECO:0000256" key="5">
    <source>
        <dbReference type="ARBA" id="ARBA00023136"/>
    </source>
</evidence>
<feature type="transmembrane region" description="Helical" evidence="6">
    <location>
        <begin position="90"/>
        <end position="114"/>
    </location>
</feature>
<feature type="transmembrane region" description="Helical" evidence="6">
    <location>
        <begin position="57"/>
        <end position="78"/>
    </location>
</feature>
<keyword evidence="9" id="KW-1185">Reference proteome</keyword>
<feature type="transmembrane region" description="Helical" evidence="6">
    <location>
        <begin position="272"/>
        <end position="298"/>
    </location>
</feature>
<sequence>MLGELRAPAKAKPAAPHGWAPFVVLFLVGLVDRIEHQLMSGALPLIQADWGFSDTAAGSIATAGAVASVLVVLPAGYLTDRYPRTRIIGVVVMCWALVTLGSGLATGFAVFYALRVLLSAAQELDNPAAGSLIADYYPVRTRPKIYGWTRVTEYLGGFGAVLAGLIGEAFGWRAVFLFMAVPGLLIGLLCWWLREPARGALDAEEAGAPTRDSPGAAPTVRVPLRFGRQLRRVLTTPTLVLVAAGVCLLTFGLQGIFFWMPSMIYRTFDTGAGVAGTVTGTVTISGVLLGTLLGSWLGRRADAAFRGGRMAVAGTGVTAGALVLMFALSQQALPAFAAGLLVAVMLMSTAIPNNFASIADVVGAESRGLGFAFPQLLLTAGAAFGPMATGAVSDYSGSLVTAFLVLTVPMALAGLPLIAARWTFGRDAQRVLDDARSREG</sequence>
<feature type="transmembrane region" description="Helical" evidence="6">
    <location>
        <begin position="238"/>
        <end position="260"/>
    </location>
</feature>
<dbReference type="InterPro" id="IPR036259">
    <property type="entry name" value="MFS_trans_sf"/>
</dbReference>
<keyword evidence="4 6" id="KW-1133">Transmembrane helix</keyword>
<evidence type="ECO:0000313" key="9">
    <source>
        <dbReference type="Proteomes" id="UP000523007"/>
    </source>
</evidence>
<dbReference type="PROSITE" id="PS50850">
    <property type="entry name" value="MFS"/>
    <property type="match status" value="1"/>
</dbReference>
<gene>
    <name evidence="8" type="ORF">F4561_005661</name>
</gene>
<reference evidence="8 9" key="1">
    <citation type="submission" date="2020-08" db="EMBL/GenBank/DDBJ databases">
        <title>Sequencing the genomes of 1000 actinobacteria strains.</title>
        <authorList>
            <person name="Klenk H.-P."/>
        </authorList>
    </citation>
    <scope>NUCLEOTIDE SEQUENCE [LARGE SCALE GENOMIC DNA]</scope>
    <source>
        <strain evidence="8 9">DSM 102030</strain>
    </source>
</reference>
<comment type="subcellular location">
    <subcellularLocation>
        <location evidence="1">Cell membrane</location>
        <topology evidence="1">Multi-pass membrane protein</topology>
    </subcellularLocation>
</comment>
<keyword evidence="2" id="KW-0813">Transport</keyword>
<dbReference type="PANTHER" id="PTHR23505:SF79">
    <property type="entry name" value="PROTEIN SPINSTER"/>
    <property type="match status" value="1"/>
</dbReference>
<feature type="transmembrane region" description="Helical" evidence="6">
    <location>
        <begin position="335"/>
        <end position="356"/>
    </location>
</feature>
<proteinExistence type="predicted"/>
<evidence type="ECO:0000256" key="2">
    <source>
        <dbReference type="ARBA" id="ARBA00022448"/>
    </source>
</evidence>
<evidence type="ECO:0000259" key="7">
    <source>
        <dbReference type="PROSITE" id="PS50850"/>
    </source>
</evidence>
<comment type="caution">
    <text evidence="8">The sequence shown here is derived from an EMBL/GenBank/DDBJ whole genome shotgun (WGS) entry which is preliminary data.</text>
</comment>
<evidence type="ECO:0000256" key="1">
    <source>
        <dbReference type="ARBA" id="ARBA00004651"/>
    </source>
</evidence>
<accession>A0A7W7W518</accession>
<feature type="transmembrane region" description="Helical" evidence="6">
    <location>
        <begin position="399"/>
        <end position="420"/>
    </location>
</feature>
<dbReference type="SUPFAM" id="SSF103473">
    <property type="entry name" value="MFS general substrate transporter"/>
    <property type="match status" value="1"/>
</dbReference>
<dbReference type="Gene3D" id="1.20.1250.20">
    <property type="entry name" value="MFS general substrate transporter like domains"/>
    <property type="match status" value="1"/>
</dbReference>
<dbReference type="GO" id="GO:0005886">
    <property type="term" value="C:plasma membrane"/>
    <property type="evidence" value="ECO:0007669"/>
    <property type="project" value="UniProtKB-SubCell"/>
</dbReference>
<dbReference type="RefSeq" id="WP_184584369.1">
    <property type="nucleotide sequence ID" value="NZ_JACHJT010000002.1"/>
</dbReference>
<feature type="transmembrane region" description="Helical" evidence="6">
    <location>
        <begin position="368"/>
        <end position="387"/>
    </location>
</feature>
<evidence type="ECO:0000256" key="4">
    <source>
        <dbReference type="ARBA" id="ARBA00022989"/>
    </source>
</evidence>
<keyword evidence="3 6" id="KW-0812">Transmembrane</keyword>
<feature type="transmembrane region" description="Helical" evidence="6">
    <location>
        <begin position="170"/>
        <end position="193"/>
    </location>
</feature>
<dbReference type="Pfam" id="PF07690">
    <property type="entry name" value="MFS_1"/>
    <property type="match status" value="1"/>
</dbReference>